<sequence length="346" mass="36030">MHRPLVITEDQDLLDDLLRVAAAAGVEIDVAHAPAHARPYWQRAPLVVVGADSADALAAAGPPPRQGVLLVTRASDDPAVWRRCVAVGAKAVLELPEAERRLVDEFAEASEPVIRAGETVCVIGGSGGAGASVLAASLALTGARRGLRTLLVDADPLGGGIDVILGQEHAIGARWPDIVEREGRVSFTALQAALPTMGELTVLSWHRGESPPIPPEAMRAVLEAAHRGCDLIVVDLPRHVGPASGEALSRAVSTLLLVPADVRGVLSASQLLIDVSRHTSALGVVVRAGALLPEVITHSLGVPCVGVLEDQRGLADVLNRGDAPPLGDRTPLGRFCADFLATLETR</sequence>
<dbReference type="Pfam" id="PF26563">
    <property type="entry name" value="Rv3660c_N"/>
    <property type="match status" value="1"/>
</dbReference>
<dbReference type="NCBIfam" id="TIGR03815">
    <property type="entry name" value="CpaE_hom_Actino"/>
    <property type="match status" value="1"/>
</dbReference>
<dbReference type="SUPFAM" id="SSF52540">
    <property type="entry name" value="P-loop containing nucleoside triphosphate hydrolases"/>
    <property type="match status" value="1"/>
</dbReference>
<feature type="domain" description="Rv3660c-like CheY-like N-terminal" evidence="1">
    <location>
        <begin position="7"/>
        <end position="112"/>
    </location>
</feature>
<accession>A0ABV9C9T0</accession>
<dbReference type="InterPro" id="IPR050625">
    <property type="entry name" value="ParA/MinD_ATPase"/>
</dbReference>
<evidence type="ECO:0000259" key="1">
    <source>
        <dbReference type="Pfam" id="PF26563"/>
    </source>
</evidence>
<evidence type="ECO:0000313" key="2">
    <source>
        <dbReference type="EMBL" id="MFC4529761.1"/>
    </source>
</evidence>
<organism evidence="2 3">
    <name type="scientific">Sphaerisporangium dianthi</name>
    <dbReference type="NCBI Taxonomy" id="1436120"/>
    <lineage>
        <taxon>Bacteria</taxon>
        <taxon>Bacillati</taxon>
        <taxon>Actinomycetota</taxon>
        <taxon>Actinomycetes</taxon>
        <taxon>Streptosporangiales</taxon>
        <taxon>Streptosporangiaceae</taxon>
        <taxon>Sphaerisporangium</taxon>
    </lineage>
</organism>
<dbReference type="Gene3D" id="3.40.50.300">
    <property type="entry name" value="P-loop containing nucleotide triphosphate hydrolases"/>
    <property type="match status" value="1"/>
</dbReference>
<dbReference type="PANTHER" id="PTHR43384:SF11">
    <property type="entry name" value="SEPTUM SITE DETERMINING PROTEIN"/>
    <property type="match status" value="1"/>
</dbReference>
<dbReference type="Proteomes" id="UP001596004">
    <property type="component" value="Unassembled WGS sequence"/>
</dbReference>
<keyword evidence="3" id="KW-1185">Reference proteome</keyword>
<dbReference type="RefSeq" id="WP_380836578.1">
    <property type="nucleotide sequence ID" value="NZ_JBHSFP010000002.1"/>
</dbReference>
<dbReference type="EMBL" id="JBHSFP010000002">
    <property type="protein sequence ID" value="MFC4529761.1"/>
    <property type="molecule type" value="Genomic_DNA"/>
</dbReference>
<proteinExistence type="predicted"/>
<dbReference type="PANTHER" id="PTHR43384">
    <property type="entry name" value="SEPTUM SITE-DETERMINING PROTEIN MIND HOMOLOG, CHLOROPLASTIC-RELATED"/>
    <property type="match status" value="1"/>
</dbReference>
<gene>
    <name evidence="2" type="primary">ssd</name>
    <name evidence="2" type="ORF">ACFO60_03210</name>
</gene>
<protein>
    <submittedName>
        <fullName evidence="2">Septum site-determining protein Ssd</fullName>
    </submittedName>
</protein>
<comment type="caution">
    <text evidence="2">The sequence shown here is derived from an EMBL/GenBank/DDBJ whole genome shotgun (WGS) entry which is preliminary data.</text>
</comment>
<name>A0ABV9C9T0_9ACTN</name>
<evidence type="ECO:0000313" key="3">
    <source>
        <dbReference type="Proteomes" id="UP001596004"/>
    </source>
</evidence>
<dbReference type="InterPro" id="IPR022521">
    <property type="entry name" value="Rv3660c"/>
</dbReference>
<dbReference type="InterPro" id="IPR059050">
    <property type="entry name" value="Rv3660c_N"/>
</dbReference>
<reference evidence="3" key="1">
    <citation type="journal article" date="2019" name="Int. J. Syst. Evol. Microbiol.">
        <title>The Global Catalogue of Microorganisms (GCM) 10K type strain sequencing project: providing services to taxonomists for standard genome sequencing and annotation.</title>
        <authorList>
            <consortium name="The Broad Institute Genomics Platform"/>
            <consortium name="The Broad Institute Genome Sequencing Center for Infectious Disease"/>
            <person name="Wu L."/>
            <person name="Ma J."/>
        </authorList>
    </citation>
    <scope>NUCLEOTIDE SEQUENCE [LARGE SCALE GENOMIC DNA]</scope>
    <source>
        <strain evidence="3">CGMCC 4.7132</strain>
    </source>
</reference>
<dbReference type="InterPro" id="IPR027417">
    <property type="entry name" value="P-loop_NTPase"/>
</dbReference>